<dbReference type="AlphaFoldDB" id="F8PYF5"/>
<dbReference type="STRING" id="936435.F8PYF5"/>
<sequence>MTSFKSLTTLHVTGSISGLERDFSGPTIELLSLQDLSLHGNIHGNIPFNGSRVSGFFKLISVPNLQTLSLVDFNAAAVSSVSKHITESYPTHFQRLHSLQLSGCRIPSDVDLYLLRSTPAISNLSVPIDLRTSLMRLLLNSDKQALMLGTSPLWPELRTITLFTEVHRSHPDEGDDETGFSPTMSILCDFLAGRSALG</sequence>
<evidence type="ECO:0000313" key="1">
    <source>
        <dbReference type="EMBL" id="EGN98918.1"/>
    </source>
</evidence>
<dbReference type="HOGENOM" id="CLU_1381084_0_0_1"/>
<dbReference type="InParanoid" id="F8PYF5"/>
<dbReference type="EMBL" id="GL945480">
    <property type="protein sequence ID" value="EGN98918.1"/>
    <property type="molecule type" value="Genomic_DNA"/>
</dbReference>
<proteinExistence type="predicted"/>
<keyword evidence="2" id="KW-1185">Reference proteome</keyword>
<protein>
    <submittedName>
        <fullName evidence="1">Uncharacterized protein</fullName>
    </submittedName>
</protein>
<name>F8PYF5_SERL3</name>
<dbReference type="InterPro" id="IPR032675">
    <property type="entry name" value="LRR_dom_sf"/>
</dbReference>
<dbReference type="OrthoDB" id="2884925at2759"/>
<gene>
    <name evidence="1" type="ORF">SERLA73DRAFT_181646</name>
</gene>
<reference evidence="2" key="1">
    <citation type="journal article" date="2011" name="Science">
        <title>The plant cell wall-decomposing machinery underlies the functional diversity of forest fungi.</title>
        <authorList>
            <person name="Eastwood D.C."/>
            <person name="Floudas D."/>
            <person name="Binder M."/>
            <person name="Majcherczyk A."/>
            <person name="Schneider P."/>
            <person name="Aerts A."/>
            <person name="Asiegbu F.O."/>
            <person name="Baker S.E."/>
            <person name="Barry K."/>
            <person name="Bendiksby M."/>
            <person name="Blumentritt M."/>
            <person name="Coutinho P.M."/>
            <person name="Cullen D."/>
            <person name="de Vries R.P."/>
            <person name="Gathman A."/>
            <person name="Goodell B."/>
            <person name="Henrissat B."/>
            <person name="Ihrmark K."/>
            <person name="Kauserud H."/>
            <person name="Kohler A."/>
            <person name="LaButti K."/>
            <person name="Lapidus A."/>
            <person name="Lavin J.L."/>
            <person name="Lee Y.-H."/>
            <person name="Lindquist E."/>
            <person name="Lilly W."/>
            <person name="Lucas S."/>
            <person name="Morin E."/>
            <person name="Murat C."/>
            <person name="Oguiza J.A."/>
            <person name="Park J."/>
            <person name="Pisabarro A.G."/>
            <person name="Riley R."/>
            <person name="Rosling A."/>
            <person name="Salamov A."/>
            <person name="Schmidt O."/>
            <person name="Schmutz J."/>
            <person name="Skrede I."/>
            <person name="Stenlid J."/>
            <person name="Wiebenga A."/>
            <person name="Xie X."/>
            <person name="Kuees U."/>
            <person name="Hibbett D.S."/>
            <person name="Hoffmeister D."/>
            <person name="Hoegberg N."/>
            <person name="Martin F."/>
            <person name="Grigoriev I.V."/>
            <person name="Watkinson S.C."/>
        </authorList>
    </citation>
    <scope>NUCLEOTIDE SEQUENCE [LARGE SCALE GENOMIC DNA]</scope>
    <source>
        <strain evidence="2">strain S7.3</strain>
    </source>
</reference>
<organism evidence="2">
    <name type="scientific">Serpula lacrymans var. lacrymans (strain S7.3)</name>
    <name type="common">Dry rot fungus</name>
    <dbReference type="NCBI Taxonomy" id="936435"/>
    <lineage>
        <taxon>Eukaryota</taxon>
        <taxon>Fungi</taxon>
        <taxon>Dikarya</taxon>
        <taxon>Basidiomycota</taxon>
        <taxon>Agaricomycotina</taxon>
        <taxon>Agaricomycetes</taxon>
        <taxon>Agaricomycetidae</taxon>
        <taxon>Boletales</taxon>
        <taxon>Coniophorineae</taxon>
        <taxon>Serpulaceae</taxon>
        <taxon>Serpula</taxon>
    </lineage>
</organism>
<dbReference type="Proteomes" id="UP000008063">
    <property type="component" value="Unassembled WGS sequence"/>
</dbReference>
<dbReference type="Gene3D" id="3.80.10.10">
    <property type="entry name" value="Ribonuclease Inhibitor"/>
    <property type="match status" value="1"/>
</dbReference>
<accession>F8PYF5</accession>
<feature type="non-terminal residue" evidence="1">
    <location>
        <position position="198"/>
    </location>
</feature>
<evidence type="ECO:0000313" key="2">
    <source>
        <dbReference type="Proteomes" id="UP000008063"/>
    </source>
</evidence>
<dbReference type="SUPFAM" id="SSF52047">
    <property type="entry name" value="RNI-like"/>
    <property type="match status" value="1"/>
</dbReference>